<comment type="caution">
    <text evidence="7">The sequence shown here is derived from an EMBL/GenBank/DDBJ whole genome shotgun (WGS) entry which is preliminary data.</text>
</comment>
<dbReference type="Pfam" id="PF02909">
    <property type="entry name" value="TetR_C_1"/>
    <property type="match status" value="1"/>
</dbReference>
<dbReference type="InterPro" id="IPR036271">
    <property type="entry name" value="Tet_transcr_reg_TetR-rel_C_sf"/>
</dbReference>
<keyword evidence="8" id="KW-1185">Reference proteome</keyword>
<gene>
    <name evidence="7" type="ORF">GCM10007269_10220</name>
</gene>
<dbReference type="PANTHER" id="PTHR30055">
    <property type="entry name" value="HTH-TYPE TRANSCRIPTIONAL REGULATOR RUTR"/>
    <property type="match status" value="1"/>
</dbReference>
<protein>
    <submittedName>
        <fullName evidence="7">TetR family transcriptional regulator</fullName>
    </submittedName>
</protein>
<dbReference type="RefSeq" id="WP_188435451.1">
    <property type="nucleotide sequence ID" value="NZ_BMCM01000001.1"/>
</dbReference>
<dbReference type="Gene3D" id="1.10.10.60">
    <property type="entry name" value="Homeodomain-like"/>
    <property type="match status" value="1"/>
</dbReference>
<keyword evidence="2" id="KW-0805">Transcription regulation</keyword>
<accession>A0ABQ1RJT6</accession>
<dbReference type="InterPro" id="IPR004111">
    <property type="entry name" value="Repressor_TetR_C"/>
</dbReference>
<dbReference type="InterPro" id="IPR001647">
    <property type="entry name" value="HTH_TetR"/>
</dbReference>
<name>A0ABQ1RJT6_9MICO</name>
<dbReference type="PRINTS" id="PR00455">
    <property type="entry name" value="HTHTETR"/>
</dbReference>
<evidence type="ECO:0000256" key="5">
    <source>
        <dbReference type="PROSITE-ProRule" id="PRU00335"/>
    </source>
</evidence>
<evidence type="ECO:0000256" key="3">
    <source>
        <dbReference type="ARBA" id="ARBA00023125"/>
    </source>
</evidence>
<dbReference type="InterPro" id="IPR009057">
    <property type="entry name" value="Homeodomain-like_sf"/>
</dbReference>
<organism evidence="7 8">
    <name type="scientific">Microbacterium murale</name>
    <dbReference type="NCBI Taxonomy" id="1081040"/>
    <lineage>
        <taxon>Bacteria</taxon>
        <taxon>Bacillati</taxon>
        <taxon>Actinomycetota</taxon>
        <taxon>Actinomycetes</taxon>
        <taxon>Micrococcales</taxon>
        <taxon>Microbacteriaceae</taxon>
        <taxon>Microbacterium</taxon>
    </lineage>
</organism>
<keyword evidence="1" id="KW-0678">Repressor</keyword>
<keyword evidence="3 5" id="KW-0238">DNA-binding</keyword>
<dbReference type="SUPFAM" id="SSF48498">
    <property type="entry name" value="Tetracyclin repressor-like, C-terminal domain"/>
    <property type="match status" value="1"/>
</dbReference>
<evidence type="ECO:0000256" key="2">
    <source>
        <dbReference type="ARBA" id="ARBA00023015"/>
    </source>
</evidence>
<evidence type="ECO:0000259" key="6">
    <source>
        <dbReference type="PROSITE" id="PS50977"/>
    </source>
</evidence>
<evidence type="ECO:0000256" key="1">
    <source>
        <dbReference type="ARBA" id="ARBA00022491"/>
    </source>
</evidence>
<reference evidence="8" key="1">
    <citation type="journal article" date="2019" name="Int. J. Syst. Evol. Microbiol.">
        <title>The Global Catalogue of Microorganisms (GCM) 10K type strain sequencing project: providing services to taxonomists for standard genome sequencing and annotation.</title>
        <authorList>
            <consortium name="The Broad Institute Genomics Platform"/>
            <consortium name="The Broad Institute Genome Sequencing Center for Infectious Disease"/>
            <person name="Wu L."/>
            <person name="Ma J."/>
        </authorList>
    </citation>
    <scope>NUCLEOTIDE SEQUENCE [LARGE SCALE GENOMIC DNA]</scope>
    <source>
        <strain evidence="8">CCM 7640</strain>
    </source>
</reference>
<keyword evidence="4" id="KW-0804">Transcription</keyword>
<proteinExistence type="predicted"/>
<feature type="DNA-binding region" description="H-T-H motif" evidence="5">
    <location>
        <begin position="32"/>
        <end position="51"/>
    </location>
</feature>
<dbReference type="PROSITE" id="PS50977">
    <property type="entry name" value="HTH_TETR_2"/>
    <property type="match status" value="1"/>
</dbReference>
<dbReference type="InterPro" id="IPR003012">
    <property type="entry name" value="Tet_transcr_reg_TetR"/>
</dbReference>
<sequence length="200" mass="20914">MNAVPASARNDRTGVVDAAMRVLGENGLPGLSMRRIADVLDVQVSALYWHFPNKQTLLAAVSERIVALNNKTPDAAPDLAAIATTLRERLLAHRDGAELVSSSLALGLLELPSRAQLEKAALAAGLDATSAGIAADTIVHYVIGFTFYEQQRVHAAVVGAVDASADLTPVQVGDRVDAFDAGLKMVVAGVRSAAGAHRSR</sequence>
<dbReference type="InterPro" id="IPR050109">
    <property type="entry name" value="HTH-type_TetR-like_transc_reg"/>
</dbReference>
<feature type="domain" description="HTH tetR-type" evidence="6">
    <location>
        <begin position="9"/>
        <end position="69"/>
    </location>
</feature>
<dbReference type="EMBL" id="BMCM01000001">
    <property type="protein sequence ID" value="GGD69062.1"/>
    <property type="molecule type" value="Genomic_DNA"/>
</dbReference>
<evidence type="ECO:0000256" key="4">
    <source>
        <dbReference type="ARBA" id="ARBA00023163"/>
    </source>
</evidence>
<evidence type="ECO:0000313" key="8">
    <source>
        <dbReference type="Proteomes" id="UP000629365"/>
    </source>
</evidence>
<dbReference type="PRINTS" id="PR00400">
    <property type="entry name" value="TETREPRESSOR"/>
</dbReference>
<dbReference type="Proteomes" id="UP000629365">
    <property type="component" value="Unassembled WGS sequence"/>
</dbReference>
<dbReference type="PANTHER" id="PTHR30055:SF151">
    <property type="entry name" value="TRANSCRIPTIONAL REGULATORY PROTEIN"/>
    <property type="match status" value="1"/>
</dbReference>
<dbReference type="Gene3D" id="1.10.357.10">
    <property type="entry name" value="Tetracycline Repressor, domain 2"/>
    <property type="match status" value="1"/>
</dbReference>
<evidence type="ECO:0000313" key="7">
    <source>
        <dbReference type="EMBL" id="GGD69062.1"/>
    </source>
</evidence>
<dbReference type="Pfam" id="PF00440">
    <property type="entry name" value="TetR_N"/>
    <property type="match status" value="1"/>
</dbReference>
<dbReference type="SUPFAM" id="SSF46689">
    <property type="entry name" value="Homeodomain-like"/>
    <property type="match status" value="1"/>
</dbReference>